<dbReference type="SMART" id="SM00448">
    <property type="entry name" value="REC"/>
    <property type="match status" value="1"/>
</dbReference>
<dbReference type="PANTHER" id="PTHR48111:SF39">
    <property type="entry name" value="TRANSCRIPTIONAL REGULATORY PROTEIN CPXR"/>
    <property type="match status" value="1"/>
</dbReference>
<evidence type="ECO:0000256" key="1">
    <source>
        <dbReference type="ARBA" id="ARBA00004496"/>
    </source>
</evidence>
<dbReference type="Proteomes" id="UP000730739">
    <property type="component" value="Unassembled WGS sequence"/>
</dbReference>
<feature type="domain" description="Response regulatory" evidence="10">
    <location>
        <begin position="3"/>
        <end position="117"/>
    </location>
</feature>
<evidence type="ECO:0000256" key="5">
    <source>
        <dbReference type="ARBA" id="ARBA00023015"/>
    </source>
</evidence>
<evidence type="ECO:0000313" key="12">
    <source>
        <dbReference type="EMBL" id="MBP2237057.1"/>
    </source>
</evidence>
<dbReference type="EMBL" id="JAGILA010000004">
    <property type="protein sequence ID" value="MBP2237057.1"/>
    <property type="molecule type" value="Genomic_DNA"/>
</dbReference>
<dbReference type="Pfam" id="PF00486">
    <property type="entry name" value="Trans_reg_C"/>
    <property type="match status" value="1"/>
</dbReference>
<keyword evidence="3 8" id="KW-0597">Phosphoprotein</keyword>
<keyword evidence="7" id="KW-0804">Transcription</keyword>
<evidence type="ECO:0000259" key="10">
    <source>
        <dbReference type="PROSITE" id="PS50110"/>
    </source>
</evidence>
<dbReference type="RefSeq" id="WP_209602819.1">
    <property type="nucleotide sequence ID" value="NZ_JAGILA010000004.1"/>
</dbReference>
<sequence length="229" mass="25065">MPKVLLIDDDTELTTLLSEYLTEEGFDVETTDDARQGIASAAAGQGVDIIVLDVMMQRMNGIDALQRIRRLGDIPVLMLTAKGDDVDRISGLNLGADDYVSKPCSPGELVARIRAILRRTTGKTTDESETLQAGGLTLNPATRAAIWKGRRLEVTGTEFSILEVLARSAGQLVPKEEISRRAFGRGLTPFDRRIDVHISSVRQKLGLRDDGSSWIQSVRGQGYQLLRDG</sequence>
<feature type="modified residue" description="4-aspartylphosphate" evidence="8">
    <location>
        <position position="53"/>
    </location>
</feature>
<evidence type="ECO:0000256" key="7">
    <source>
        <dbReference type="ARBA" id="ARBA00023163"/>
    </source>
</evidence>
<evidence type="ECO:0000256" key="2">
    <source>
        <dbReference type="ARBA" id="ARBA00022490"/>
    </source>
</evidence>
<keyword evidence="2" id="KW-0963">Cytoplasm</keyword>
<dbReference type="InterPro" id="IPR001867">
    <property type="entry name" value="OmpR/PhoB-type_DNA-bd"/>
</dbReference>
<comment type="subcellular location">
    <subcellularLocation>
        <location evidence="1">Cytoplasm</location>
    </subcellularLocation>
</comment>
<evidence type="ECO:0000259" key="11">
    <source>
        <dbReference type="PROSITE" id="PS51755"/>
    </source>
</evidence>
<gene>
    <name evidence="12" type="ORF">J2Z31_003571</name>
</gene>
<name>A0ABS4R2C8_9HYPH</name>
<evidence type="ECO:0000256" key="9">
    <source>
        <dbReference type="PROSITE-ProRule" id="PRU01091"/>
    </source>
</evidence>
<keyword evidence="5" id="KW-0805">Transcription regulation</keyword>
<evidence type="ECO:0000256" key="4">
    <source>
        <dbReference type="ARBA" id="ARBA00023012"/>
    </source>
</evidence>
<dbReference type="PANTHER" id="PTHR48111">
    <property type="entry name" value="REGULATOR OF RPOS"/>
    <property type="match status" value="1"/>
</dbReference>
<keyword evidence="6 9" id="KW-0238">DNA-binding</keyword>
<organism evidence="12 13">
    <name type="scientific">Sinorhizobium kostiense</name>
    <dbReference type="NCBI Taxonomy" id="76747"/>
    <lineage>
        <taxon>Bacteria</taxon>
        <taxon>Pseudomonadati</taxon>
        <taxon>Pseudomonadota</taxon>
        <taxon>Alphaproteobacteria</taxon>
        <taxon>Hyphomicrobiales</taxon>
        <taxon>Rhizobiaceae</taxon>
        <taxon>Sinorhizobium/Ensifer group</taxon>
        <taxon>Sinorhizobium</taxon>
    </lineage>
</organism>
<proteinExistence type="predicted"/>
<reference evidence="12 13" key="1">
    <citation type="submission" date="2021-03" db="EMBL/GenBank/DDBJ databases">
        <title>Genomic Encyclopedia of Type Strains, Phase IV (KMG-IV): sequencing the most valuable type-strain genomes for metagenomic binning, comparative biology and taxonomic classification.</title>
        <authorList>
            <person name="Goeker M."/>
        </authorList>
    </citation>
    <scope>NUCLEOTIDE SEQUENCE [LARGE SCALE GENOMIC DNA]</scope>
    <source>
        <strain evidence="12 13">DSM 13372</strain>
    </source>
</reference>
<accession>A0ABS4R2C8</accession>
<dbReference type="Gene3D" id="1.10.10.10">
    <property type="entry name" value="Winged helix-like DNA-binding domain superfamily/Winged helix DNA-binding domain"/>
    <property type="match status" value="1"/>
</dbReference>
<dbReference type="Gene3D" id="6.10.250.690">
    <property type="match status" value="1"/>
</dbReference>
<dbReference type="PROSITE" id="PS50110">
    <property type="entry name" value="RESPONSE_REGULATORY"/>
    <property type="match status" value="1"/>
</dbReference>
<dbReference type="InterPro" id="IPR036388">
    <property type="entry name" value="WH-like_DNA-bd_sf"/>
</dbReference>
<keyword evidence="4" id="KW-0902">Two-component regulatory system</keyword>
<dbReference type="CDD" id="cd00383">
    <property type="entry name" value="trans_reg_C"/>
    <property type="match status" value="1"/>
</dbReference>
<evidence type="ECO:0000313" key="13">
    <source>
        <dbReference type="Proteomes" id="UP000730739"/>
    </source>
</evidence>
<dbReference type="SMART" id="SM00862">
    <property type="entry name" value="Trans_reg_C"/>
    <property type="match status" value="1"/>
</dbReference>
<feature type="domain" description="OmpR/PhoB-type" evidence="11">
    <location>
        <begin position="128"/>
        <end position="227"/>
    </location>
</feature>
<dbReference type="InterPro" id="IPR001789">
    <property type="entry name" value="Sig_transdc_resp-reg_receiver"/>
</dbReference>
<dbReference type="InterPro" id="IPR011006">
    <property type="entry name" value="CheY-like_superfamily"/>
</dbReference>
<evidence type="ECO:0000256" key="8">
    <source>
        <dbReference type="PROSITE-ProRule" id="PRU00169"/>
    </source>
</evidence>
<dbReference type="InterPro" id="IPR039420">
    <property type="entry name" value="WalR-like"/>
</dbReference>
<evidence type="ECO:0000256" key="6">
    <source>
        <dbReference type="ARBA" id="ARBA00023125"/>
    </source>
</evidence>
<dbReference type="Gene3D" id="3.40.50.2300">
    <property type="match status" value="1"/>
</dbReference>
<dbReference type="Pfam" id="PF00072">
    <property type="entry name" value="Response_reg"/>
    <property type="match status" value="1"/>
</dbReference>
<keyword evidence="13" id="KW-1185">Reference proteome</keyword>
<comment type="caution">
    <text evidence="12">The sequence shown here is derived from an EMBL/GenBank/DDBJ whole genome shotgun (WGS) entry which is preliminary data.</text>
</comment>
<dbReference type="PROSITE" id="PS51755">
    <property type="entry name" value="OMPR_PHOB"/>
    <property type="match status" value="1"/>
</dbReference>
<dbReference type="SUPFAM" id="SSF52172">
    <property type="entry name" value="CheY-like"/>
    <property type="match status" value="1"/>
</dbReference>
<feature type="DNA-binding region" description="OmpR/PhoB-type" evidence="9">
    <location>
        <begin position="128"/>
        <end position="227"/>
    </location>
</feature>
<protein>
    <submittedName>
        <fullName evidence="12">Two-component system OmpR family response regulator/two-component system response regulator CpxR</fullName>
    </submittedName>
</protein>
<evidence type="ECO:0000256" key="3">
    <source>
        <dbReference type="ARBA" id="ARBA00022553"/>
    </source>
</evidence>